<dbReference type="Pfam" id="PF18765">
    <property type="entry name" value="Polbeta"/>
    <property type="match status" value="1"/>
</dbReference>
<dbReference type="RefSeq" id="WP_301722938.1">
    <property type="nucleotide sequence ID" value="NZ_JAUJWV010000001.1"/>
</dbReference>
<protein>
    <submittedName>
        <fullName evidence="2">Nucleotidyltransferase domain-containing protein</fullName>
        <ecNumber evidence="2">2.7.7.-</ecNumber>
    </submittedName>
</protein>
<evidence type="ECO:0000313" key="3">
    <source>
        <dbReference type="Proteomes" id="UP001172055"/>
    </source>
</evidence>
<proteinExistence type="predicted"/>
<dbReference type="EC" id="2.7.7.-" evidence="2"/>
<feature type="domain" description="Polymerase beta nucleotidyltransferase" evidence="1">
    <location>
        <begin position="9"/>
        <end position="56"/>
    </location>
</feature>
<keyword evidence="2" id="KW-0808">Transferase</keyword>
<keyword evidence="3" id="KW-1185">Reference proteome</keyword>
<gene>
    <name evidence="2" type="ORF">QWY14_05110</name>
</gene>
<dbReference type="InterPro" id="IPR043519">
    <property type="entry name" value="NT_sf"/>
</dbReference>
<dbReference type="SUPFAM" id="SSF81301">
    <property type="entry name" value="Nucleotidyltransferase"/>
    <property type="match status" value="1"/>
</dbReference>
<dbReference type="GO" id="GO:0016779">
    <property type="term" value="F:nucleotidyltransferase activity"/>
    <property type="evidence" value="ECO:0007669"/>
    <property type="project" value="UniProtKB-KW"/>
</dbReference>
<accession>A0ABT8MZS4</accession>
<dbReference type="Proteomes" id="UP001172055">
    <property type="component" value="Unassembled WGS sequence"/>
</dbReference>
<reference evidence="2 3" key="1">
    <citation type="submission" date="2023-06" db="EMBL/GenBank/DDBJ databases">
        <title>Novel species in genus Planococcus.</title>
        <authorList>
            <person name="Ning S."/>
        </authorList>
    </citation>
    <scope>NUCLEOTIDE SEQUENCE [LARGE SCALE GENOMIC DNA]</scope>
    <source>
        <strain evidence="2 3">N028</strain>
    </source>
</reference>
<keyword evidence="2" id="KW-0548">Nucleotidyltransferase</keyword>
<dbReference type="Gene3D" id="3.30.460.10">
    <property type="entry name" value="Beta Polymerase, domain 2"/>
    <property type="match status" value="1"/>
</dbReference>
<organism evidence="2 3">
    <name type="scientific">Planococcus shixiaomingii</name>
    <dbReference type="NCBI Taxonomy" id="3058393"/>
    <lineage>
        <taxon>Bacteria</taxon>
        <taxon>Bacillati</taxon>
        <taxon>Bacillota</taxon>
        <taxon>Bacilli</taxon>
        <taxon>Bacillales</taxon>
        <taxon>Caryophanaceae</taxon>
        <taxon>Planococcus</taxon>
    </lineage>
</organism>
<dbReference type="InterPro" id="IPR041633">
    <property type="entry name" value="Polbeta"/>
</dbReference>
<name>A0ABT8MZS4_9BACL</name>
<evidence type="ECO:0000259" key="1">
    <source>
        <dbReference type="Pfam" id="PF18765"/>
    </source>
</evidence>
<sequence length="261" mass="29961">MLLQEQAVEKICASLKQDPHVLAVFLKGSMGRGEHDEHSDIDLYCLVDKDREKQFLASRKAHLEAYRPIIFHDDIFIIAPQLIVVYDDLLHIDLFTVTLDSFSEKDYFRIVYDPNKLLAQFELTQTLGLTENEFRDAVIDVAWFLFQYKKASARGNDIWATRMLTSVLDHLARVLLHKYAPHRAQLGVKALEKLLPQPIFEKVKDIFGQVTPMEHQAAAAKISELVANEMEWLATVLPENASSEILLQRMVEFHSSKEKGQ</sequence>
<comment type="caution">
    <text evidence="2">The sequence shown here is derived from an EMBL/GenBank/DDBJ whole genome shotgun (WGS) entry which is preliminary data.</text>
</comment>
<evidence type="ECO:0000313" key="2">
    <source>
        <dbReference type="EMBL" id="MDN7241157.1"/>
    </source>
</evidence>
<dbReference type="CDD" id="cd05403">
    <property type="entry name" value="NT_KNTase_like"/>
    <property type="match status" value="1"/>
</dbReference>
<dbReference type="EMBL" id="JAUJWV010000001">
    <property type="protein sequence ID" value="MDN7241157.1"/>
    <property type="molecule type" value="Genomic_DNA"/>
</dbReference>